<comment type="subcellular location">
    <subcellularLocation>
        <location evidence="2">Cytoplasm</location>
    </subcellularLocation>
</comment>
<dbReference type="InterPro" id="IPR035926">
    <property type="entry name" value="NusB-like_sf"/>
</dbReference>
<dbReference type="NCBIfam" id="TIGR00563">
    <property type="entry name" value="rsmB"/>
    <property type="match status" value="1"/>
</dbReference>
<dbReference type="Gene3D" id="3.30.70.1170">
    <property type="entry name" value="Sun protein, domain 3"/>
    <property type="match status" value="1"/>
</dbReference>
<comment type="similarity">
    <text evidence="3 14">Belongs to the class I-like SAM-binding methyltransferase superfamily. RsmB/NOP family.</text>
</comment>
<dbReference type="PANTHER" id="PTHR22807">
    <property type="entry name" value="NOP2 YEAST -RELATED NOL1/NOP2/FMU SUN DOMAIN-CONTAINING"/>
    <property type="match status" value="1"/>
</dbReference>
<evidence type="ECO:0000256" key="14">
    <source>
        <dbReference type="PROSITE-ProRule" id="PRU01023"/>
    </source>
</evidence>
<feature type="domain" description="SAM-dependent MTase RsmB/NOP-type" evidence="15">
    <location>
        <begin position="183"/>
        <end position="452"/>
    </location>
</feature>
<dbReference type="Gene3D" id="1.10.940.10">
    <property type="entry name" value="NusB-like"/>
    <property type="match status" value="1"/>
</dbReference>
<dbReference type="InterPro" id="IPR029063">
    <property type="entry name" value="SAM-dependent_MTases_sf"/>
</dbReference>
<evidence type="ECO:0000256" key="6">
    <source>
        <dbReference type="ARBA" id="ARBA00022552"/>
    </source>
</evidence>
<dbReference type="GO" id="GO:0008168">
    <property type="term" value="F:methyltransferase activity"/>
    <property type="evidence" value="ECO:0007669"/>
    <property type="project" value="UniProtKB-KW"/>
</dbReference>
<comment type="function">
    <text evidence="1">Specifically methylates the cytosine at position 967 (m5C967) of 16S rRNA.</text>
</comment>
<evidence type="ECO:0000256" key="8">
    <source>
        <dbReference type="ARBA" id="ARBA00022679"/>
    </source>
</evidence>
<comment type="caution">
    <text evidence="16">The sequence shown here is derived from an EMBL/GenBank/DDBJ whole genome shotgun (WGS) entry which is preliminary data.</text>
</comment>
<evidence type="ECO:0000256" key="2">
    <source>
        <dbReference type="ARBA" id="ARBA00004496"/>
    </source>
</evidence>
<dbReference type="PROSITE" id="PS51686">
    <property type="entry name" value="SAM_MT_RSMB_NOP"/>
    <property type="match status" value="1"/>
</dbReference>
<proteinExistence type="inferred from homology"/>
<feature type="binding site" evidence="14">
    <location>
        <position position="297"/>
    </location>
    <ligand>
        <name>S-adenosyl-L-methionine</name>
        <dbReference type="ChEBI" id="CHEBI:59789"/>
    </ligand>
</feature>
<evidence type="ECO:0000256" key="13">
    <source>
        <dbReference type="ARBA" id="ARBA00047283"/>
    </source>
</evidence>
<protein>
    <recommendedName>
        <fullName evidence="4">16S rRNA (cytosine(967)-C(5))-methyltransferase</fullName>
        <ecNumber evidence="4">2.1.1.176</ecNumber>
    </recommendedName>
    <alternativeName>
        <fullName evidence="11">16S rRNA m5C967 methyltransferase</fullName>
    </alternativeName>
    <alternativeName>
        <fullName evidence="12">rRNA (cytosine-C(5)-)-methyltransferase RsmB</fullName>
    </alternativeName>
</protein>
<dbReference type="Gene3D" id="3.40.50.150">
    <property type="entry name" value="Vaccinia Virus protein VP39"/>
    <property type="match status" value="1"/>
</dbReference>
<gene>
    <name evidence="16" type="primary">rsmB</name>
    <name evidence="16" type="ORF">ACFO4R_07290</name>
</gene>
<keyword evidence="9 14" id="KW-0949">S-adenosyl-L-methionine</keyword>
<feature type="active site" description="Nucleophile" evidence="14">
    <location>
        <position position="394"/>
    </location>
</feature>
<keyword evidence="5" id="KW-0963">Cytoplasm</keyword>
<organism evidence="16 17">
    <name type="scientific">Filifactor villosus</name>
    <dbReference type="NCBI Taxonomy" id="29374"/>
    <lineage>
        <taxon>Bacteria</taxon>
        <taxon>Bacillati</taxon>
        <taxon>Bacillota</taxon>
        <taxon>Clostridia</taxon>
        <taxon>Peptostreptococcales</taxon>
        <taxon>Filifactoraceae</taxon>
        <taxon>Filifactor</taxon>
    </lineage>
</organism>
<evidence type="ECO:0000256" key="11">
    <source>
        <dbReference type="ARBA" id="ARBA00030399"/>
    </source>
</evidence>
<keyword evidence="6" id="KW-0698">rRNA processing</keyword>
<dbReference type="InterPro" id="IPR004573">
    <property type="entry name" value="rRNA_ssu_MeTfrase_B"/>
</dbReference>
<dbReference type="NCBIfam" id="NF011494">
    <property type="entry name" value="PRK14902.1"/>
    <property type="match status" value="1"/>
</dbReference>
<dbReference type="PROSITE" id="PS01153">
    <property type="entry name" value="NOL1_NOP2_SUN"/>
    <property type="match status" value="1"/>
</dbReference>
<keyword evidence="7 14" id="KW-0489">Methyltransferase</keyword>
<dbReference type="InterPro" id="IPR049560">
    <property type="entry name" value="MeTrfase_RsmB-F_NOP2_cat"/>
</dbReference>
<reference evidence="17" key="1">
    <citation type="journal article" date="2019" name="Int. J. Syst. Evol. Microbiol.">
        <title>The Global Catalogue of Microorganisms (GCM) 10K type strain sequencing project: providing services to taxonomists for standard genome sequencing and annotation.</title>
        <authorList>
            <consortium name="The Broad Institute Genomics Platform"/>
            <consortium name="The Broad Institute Genome Sequencing Center for Infectious Disease"/>
            <person name="Wu L."/>
            <person name="Ma J."/>
        </authorList>
    </citation>
    <scope>NUCLEOTIDE SEQUENCE [LARGE SCALE GENOMIC DNA]</scope>
    <source>
        <strain evidence="17">CCUG 46385</strain>
    </source>
</reference>
<dbReference type="SUPFAM" id="SSF53335">
    <property type="entry name" value="S-adenosyl-L-methionine-dependent methyltransferases"/>
    <property type="match status" value="1"/>
</dbReference>
<dbReference type="EC" id="2.1.1.176" evidence="4"/>
<dbReference type="InterPro" id="IPR001678">
    <property type="entry name" value="MeTrfase_RsmB-F_NOP2_dom"/>
</dbReference>
<dbReference type="CDD" id="cd02440">
    <property type="entry name" value="AdoMet_MTases"/>
    <property type="match status" value="1"/>
</dbReference>
<feature type="binding site" evidence="14">
    <location>
        <position position="342"/>
    </location>
    <ligand>
        <name>S-adenosyl-L-methionine</name>
        <dbReference type="ChEBI" id="CHEBI:59789"/>
    </ligand>
</feature>
<keyword evidence="17" id="KW-1185">Reference proteome</keyword>
<sequence>MGDQIQTKRENQKKPSVRMLAYQTILRVKTGGAYSNVLVSQVINRYIPDERDRGFYTELVYGTLENLIFLDYVIQKFIKTKLDKLEPARRIILEMGLYQIRYMDSVEDFAAVFEMVELMKKIEPKTKAYSFINGVLRSVLRDKKAFEIDVKDPVKRLSVRYCVSTWIATTLVQQYGHRKAESILESLQKHPTMFLRVNPLKTSTEDLKKELEVKGVACDEVKGFPSMLKVSRLKSIEKNEEYLKGLYTVQDLSSQVCIKALGVKEADRVLDVCAAPGGKTTAIGEELKNSGEIVSSDAASNKLDLIRRAAKRLGIENVTVRAHDATVYEEQWDQAFDKVLVDAPCSGIGIIRRKPEIRYKSKQDFRMITTLQGKILKQSSRYVKVGGVLIYSTCTLNREENQEVVKEFLKKNKDFTLEEFEVEGLNMRATMAELLPDEGEWDGFFVAKMRRN</sequence>
<dbReference type="InterPro" id="IPR054728">
    <property type="entry name" value="RsmB-like_ferredoxin"/>
</dbReference>
<dbReference type="InterPro" id="IPR023267">
    <property type="entry name" value="RCMT"/>
</dbReference>
<feature type="binding site" evidence="14">
    <location>
        <position position="324"/>
    </location>
    <ligand>
        <name>S-adenosyl-L-methionine</name>
        <dbReference type="ChEBI" id="CHEBI:59789"/>
    </ligand>
</feature>
<dbReference type="RefSeq" id="WP_379788411.1">
    <property type="nucleotide sequence ID" value="NZ_JBHSHL010000025.1"/>
</dbReference>
<accession>A0ABV9QKZ9</accession>
<evidence type="ECO:0000313" key="16">
    <source>
        <dbReference type="EMBL" id="MFC4804883.1"/>
    </source>
</evidence>
<dbReference type="Pfam" id="PF01029">
    <property type="entry name" value="NusB"/>
    <property type="match status" value="1"/>
</dbReference>
<evidence type="ECO:0000256" key="7">
    <source>
        <dbReference type="ARBA" id="ARBA00022603"/>
    </source>
</evidence>
<evidence type="ECO:0000256" key="5">
    <source>
        <dbReference type="ARBA" id="ARBA00022490"/>
    </source>
</evidence>
<dbReference type="PRINTS" id="PR02008">
    <property type="entry name" value="RCMTFAMILY"/>
</dbReference>
<keyword evidence="8 14" id="KW-0808">Transferase</keyword>
<evidence type="ECO:0000256" key="4">
    <source>
        <dbReference type="ARBA" id="ARBA00012140"/>
    </source>
</evidence>
<dbReference type="EMBL" id="JBHSHL010000025">
    <property type="protein sequence ID" value="MFC4804883.1"/>
    <property type="molecule type" value="Genomic_DNA"/>
</dbReference>
<dbReference type="Proteomes" id="UP001595916">
    <property type="component" value="Unassembled WGS sequence"/>
</dbReference>
<evidence type="ECO:0000256" key="12">
    <source>
        <dbReference type="ARBA" id="ARBA00031088"/>
    </source>
</evidence>
<evidence type="ECO:0000256" key="1">
    <source>
        <dbReference type="ARBA" id="ARBA00002724"/>
    </source>
</evidence>
<evidence type="ECO:0000313" key="17">
    <source>
        <dbReference type="Proteomes" id="UP001595916"/>
    </source>
</evidence>
<dbReference type="SUPFAM" id="SSF48013">
    <property type="entry name" value="NusB-like"/>
    <property type="match status" value="1"/>
</dbReference>
<dbReference type="InterPro" id="IPR006027">
    <property type="entry name" value="NusB_RsmB_TIM44"/>
</dbReference>
<keyword evidence="10 14" id="KW-0694">RNA-binding</keyword>
<evidence type="ECO:0000256" key="3">
    <source>
        <dbReference type="ARBA" id="ARBA00007494"/>
    </source>
</evidence>
<dbReference type="InterPro" id="IPR018314">
    <property type="entry name" value="RsmB/NOL1/NOP2-like_CS"/>
</dbReference>
<evidence type="ECO:0000256" key="9">
    <source>
        <dbReference type="ARBA" id="ARBA00022691"/>
    </source>
</evidence>
<feature type="binding site" evidence="14">
    <location>
        <begin position="273"/>
        <end position="279"/>
    </location>
    <ligand>
        <name>S-adenosyl-L-methionine</name>
        <dbReference type="ChEBI" id="CHEBI:59789"/>
    </ligand>
</feature>
<evidence type="ECO:0000256" key="10">
    <source>
        <dbReference type="ARBA" id="ARBA00022884"/>
    </source>
</evidence>
<comment type="catalytic activity">
    <reaction evidence="13">
        <text>cytidine(967) in 16S rRNA + S-adenosyl-L-methionine = 5-methylcytidine(967) in 16S rRNA + S-adenosyl-L-homocysteine + H(+)</text>
        <dbReference type="Rhea" id="RHEA:42748"/>
        <dbReference type="Rhea" id="RHEA-COMP:10219"/>
        <dbReference type="Rhea" id="RHEA-COMP:10220"/>
        <dbReference type="ChEBI" id="CHEBI:15378"/>
        <dbReference type="ChEBI" id="CHEBI:57856"/>
        <dbReference type="ChEBI" id="CHEBI:59789"/>
        <dbReference type="ChEBI" id="CHEBI:74483"/>
        <dbReference type="ChEBI" id="CHEBI:82748"/>
        <dbReference type="EC" id="2.1.1.176"/>
    </reaction>
</comment>
<dbReference type="PANTHER" id="PTHR22807:SF53">
    <property type="entry name" value="RIBOSOMAL RNA SMALL SUBUNIT METHYLTRANSFERASE B-RELATED"/>
    <property type="match status" value="1"/>
</dbReference>
<dbReference type="Pfam" id="PF22458">
    <property type="entry name" value="RsmF-B_ferredox"/>
    <property type="match status" value="1"/>
</dbReference>
<dbReference type="GO" id="GO:0032259">
    <property type="term" value="P:methylation"/>
    <property type="evidence" value="ECO:0007669"/>
    <property type="project" value="UniProtKB-KW"/>
</dbReference>
<name>A0ABV9QKZ9_9FIRM</name>
<dbReference type="Pfam" id="PF01189">
    <property type="entry name" value="Methyltr_RsmB-F"/>
    <property type="match status" value="1"/>
</dbReference>
<evidence type="ECO:0000259" key="15">
    <source>
        <dbReference type="PROSITE" id="PS51686"/>
    </source>
</evidence>